<evidence type="ECO:0000313" key="3">
    <source>
        <dbReference type="EMBL" id="KAF1980319.1"/>
    </source>
</evidence>
<dbReference type="SUPFAM" id="SSF47616">
    <property type="entry name" value="GST C-terminal domain-like"/>
    <property type="match status" value="1"/>
</dbReference>
<dbReference type="EC" id="2.5.1.18" evidence="1"/>
<protein>
    <recommendedName>
        <fullName evidence="1">glutathione transferase</fullName>
        <ecNumber evidence="1">2.5.1.18</ecNumber>
    </recommendedName>
</protein>
<dbReference type="PANTHER" id="PTHR43900">
    <property type="entry name" value="GLUTATHIONE S-TRANSFERASE RHO"/>
    <property type="match status" value="1"/>
</dbReference>
<dbReference type="InterPro" id="IPR036249">
    <property type="entry name" value="Thioredoxin-like_sf"/>
</dbReference>
<evidence type="ECO:0000313" key="4">
    <source>
        <dbReference type="Proteomes" id="UP000800036"/>
    </source>
</evidence>
<dbReference type="InterPro" id="IPR036282">
    <property type="entry name" value="Glutathione-S-Trfase_C_sf"/>
</dbReference>
<evidence type="ECO:0000256" key="2">
    <source>
        <dbReference type="ARBA" id="ARBA00022679"/>
    </source>
</evidence>
<dbReference type="Proteomes" id="UP000800036">
    <property type="component" value="Unassembled WGS sequence"/>
</dbReference>
<organism evidence="3 4">
    <name type="scientific">Bimuria novae-zelandiae CBS 107.79</name>
    <dbReference type="NCBI Taxonomy" id="1447943"/>
    <lineage>
        <taxon>Eukaryota</taxon>
        <taxon>Fungi</taxon>
        <taxon>Dikarya</taxon>
        <taxon>Ascomycota</taxon>
        <taxon>Pezizomycotina</taxon>
        <taxon>Dothideomycetes</taxon>
        <taxon>Pleosporomycetidae</taxon>
        <taxon>Pleosporales</taxon>
        <taxon>Massarineae</taxon>
        <taxon>Didymosphaeriaceae</taxon>
        <taxon>Bimuria</taxon>
    </lineage>
</organism>
<dbReference type="GO" id="GO:0006749">
    <property type="term" value="P:glutathione metabolic process"/>
    <property type="evidence" value="ECO:0007669"/>
    <property type="project" value="TreeGrafter"/>
</dbReference>
<proteinExistence type="predicted"/>
<dbReference type="GO" id="GO:0005737">
    <property type="term" value="C:cytoplasm"/>
    <property type="evidence" value="ECO:0007669"/>
    <property type="project" value="TreeGrafter"/>
</dbReference>
<dbReference type="EMBL" id="ML976656">
    <property type="protein sequence ID" value="KAF1980319.1"/>
    <property type="molecule type" value="Genomic_DNA"/>
</dbReference>
<gene>
    <name evidence="3" type="ORF">BU23DRAFT_625542</name>
</gene>
<sequence>MAVKIYGSIQSTCTQRVIFTALELGIDYDLHDINMMNGEHKSASYILAKSAKDSGKTALYFCTNEPVTVDLREQLASIEYSNFDSSMARLGYEKMFKRFMDKGEANDVVVEAATRNLLDALDHFDKVLTNRPYLSDHGFGLLDIYDAPWINFLPTI</sequence>
<accession>A0A6A5VUR2</accession>
<dbReference type="OrthoDB" id="249703at2759"/>
<dbReference type="SUPFAM" id="SSF52833">
    <property type="entry name" value="Thioredoxin-like"/>
    <property type="match status" value="1"/>
</dbReference>
<keyword evidence="4" id="KW-1185">Reference proteome</keyword>
<reference evidence="3" key="1">
    <citation type="journal article" date="2020" name="Stud. Mycol.">
        <title>101 Dothideomycetes genomes: a test case for predicting lifestyles and emergence of pathogens.</title>
        <authorList>
            <person name="Haridas S."/>
            <person name="Albert R."/>
            <person name="Binder M."/>
            <person name="Bloem J."/>
            <person name="Labutti K."/>
            <person name="Salamov A."/>
            <person name="Andreopoulos B."/>
            <person name="Baker S."/>
            <person name="Barry K."/>
            <person name="Bills G."/>
            <person name="Bluhm B."/>
            <person name="Cannon C."/>
            <person name="Castanera R."/>
            <person name="Culley D."/>
            <person name="Daum C."/>
            <person name="Ezra D."/>
            <person name="Gonzalez J."/>
            <person name="Henrissat B."/>
            <person name="Kuo A."/>
            <person name="Liang C."/>
            <person name="Lipzen A."/>
            <person name="Lutzoni F."/>
            <person name="Magnuson J."/>
            <person name="Mondo S."/>
            <person name="Nolan M."/>
            <person name="Ohm R."/>
            <person name="Pangilinan J."/>
            <person name="Park H.-J."/>
            <person name="Ramirez L."/>
            <person name="Alfaro M."/>
            <person name="Sun H."/>
            <person name="Tritt A."/>
            <person name="Yoshinaga Y."/>
            <person name="Zwiers L.-H."/>
            <person name="Turgeon B."/>
            <person name="Goodwin S."/>
            <person name="Spatafora J."/>
            <person name="Crous P."/>
            <person name="Grigoriev I."/>
        </authorList>
    </citation>
    <scope>NUCLEOTIDE SEQUENCE</scope>
    <source>
        <strain evidence="3">CBS 107.79</strain>
    </source>
</reference>
<keyword evidence="2" id="KW-0808">Transferase</keyword>
<name>A0A6A5VUR2_9PLEO</name>
<evidence type="ECO:0000256" key="1">
    <source>
        <dbReference type="ARBA" id="ARBA00012452"/>
    </source>
</evidence>
<dbReference type="GO" id="GO:0004364">
    <property type="term" value="F:glutathione transferase activity"/>
    <property type="evidence" value="ECO:0007669"/>
    <property type="project" value="UniProtKB-EC"/>
</dbReference>
<dbReference type="Gene3D" id="1.20.1050.10">
    <property type="match status" value="1"/>
</dbReference>
<dbReference type="Gene3D" id="3.40.30.10">
    <property type="entry name" value="Glutaredoxin"/>
    <property type="match status" value="1"/>
</dbReference>
<dbReference type="GO" id="GO:0043295">
    <property type="term" value="F:glutathione binding"/>
    <property type="evidence" value="ECO:0007669"/>
    <property type="project" value="TreeGrafter"/>
</dbReference>
<dbReference type="AlphaFoldDB" id="A0A6A5VUR2"/>
<dbReference type="PANTHER" id="PTHR43900:SF3">
    <property type="entry name" value="GLUTATHIONE S-TRANSFERASE RHO"/>
    <property type="match status" value="1"/>
</dbReference>